<dbReference type="SMART" id="SM00906">
    <property type="entry name" value="Fungal_trans"/>
    <property type="match status" value="1"/>
</dbReference>
<evidence type="ECO:0000256" key="4">
    <source>
        <dbReference type="ARBA" id="ARBA00023242"/>
    </source>
</evidence>
<dbReference type="InterPro" id="IPR001138">
    <property type="entry name" value="Zn2Cys6_DnaBD"/>
</dbReference>
<evidence type="ECO:0000313" key="8">
    <source>
        <dbReference type="EMBL" id="TFK23617.1"/>
    </source>
</evidence>
<dbReference type="Pfam" id="PF04082">
    <property type="entry name" value="Fungal_trans"/>
    <property type="match status" value="1"/>
</dbReference>
<feature type="region of interest" description="Disordered" evidence="6">
    <location>
        <begin position="136"/>
        <end position="168"/>
    </location>
</feature>
<dbReference type="STRING" id="230819.A0A5C3KTM4"/>
<dbReference type="GO" id="GO:0000981">
    <property type="term" value="F:DNA-binding transcription factor activity, RNA polymerase II-specific"/>
    <property type="evidence" value="ECO:0007669"/>
    <property type="project" value="InterPro"/>
</dbReference>
<evidence type="ECO:0000256" key="1">
    <source>
        <dbReference type="ARBA" id="ARBA00004123"/>
    </source>
</evidence>
<reference evidence="8 9" key="1">
    <citation type="journal article" date="2019" name="Nat. Ecol. Evol.">
        <title>Megaphylogeny resolves global patterns of mushroom evolution.</title>
        <authorList>
            <person name="Varga T."/>
            <person name="Krizsan K."/>
            <person name="Foldi C."/>
            <person name="Dima B."/>
            <person name="Sanchez-Garcia M."/>
            <person name="Sanchez-Ramirez S."/>
            <person name="Szollosi G.J."/>
            <person name="Szarkandi J.G."/>
            <person name="Papp V."/>
            <person name="Albert L."/>
            <person name="Andreopoulos W."/>
            <person name="Angelini C."/>
            <person name="Antonin V."/>
            <person name="Barry K.W."/>
            <person name="Bougher N.L."/>
            <person name="Buchanan P."/>
            <person name="Buyck B."/>
            <person name="Bense V."/>
            <person name="Catcheside P."/>
            <person name="Chovatia M."/>
            <person name="Cooper J."/>
            <person name="Damon W."/>
            <person name="Desjardin D."/>
            <person name="Finy P."/>
            <person name="Geml J."/>
            <person name="Haridas S."/>
            <person name="Hughes K."/>
            <person name="Justo A."/>
            <person name="Karasinski D."/>
            <person name="Kautmanova I."/>
            <person name="Kiss B."/>
            <person name="Kocsube S."/>
            <person name="Kotiranta H."/>
            <person name="LaButti K.M."/>
            <person name="Lechner B.E."/>
            <person name="Liimatainen K."/>
            <person name="Lipzen A."/>
            <person name="Lukacs Z."/>
            <person name="Mihaltcheva S."/>
            <person name="Morgado L.N."/>
            <person name="Niskanen T."/>
            <person name="Noordeloos M.E."/>
            <person name="Ohm R.A."/>
            <person name="Ortiz-Santana B."/>
            <person name="Ovrebo C."/>
            <person name="Racz N."/>
            <person name="Riley R."/>
            <person name="Savchenko A."/>
            <person name="Shiryaev A."/>
            <person name="Soop K."/>
            <person name="Spirin V."/>
            <person name="Szebenyi C."/>
            <person name="Tomsovsky M."/>
            <person name="Tulloss R.E."/>
            <person name="Uehling J."/>
            <person name="Grigoriev I.V."/>
            <person name="Vagvolgyi C."/>
            <person name="Papp T."/>
            <person name="Martin F.M."/>
            <person name="Miettinen O."/>
            <person name="Hibbett D.S."/>
            <person name="Nagy L.G."/>
        </authorList>
    </citation>
    <scope>NUCLEOTIDE SEQUENCE [LARGE SCALE GENOMIC DNA]</scope>
    <source>
        <strain evidence="8 9">CBS 121175</strain>
    </source>
</reference>
<keyword evidence="5" id="KW-0175">Coiled coil</keyword>
<protein>
    <recommendedName>
        <fullName evidence="7">Zn(2)-C6 fungal-type domain-containing protein</fullName>
    </recommendedName>
</protein>
<dbReference type="GO" id="GO:0005634">
    <property type="term" value="C:nucleus"/>
    <property type="evidence" value="ECO:0007669"/>
    <property type="project" value="UniProtKB-SubCell"/>
</dbReference>
<evidence type="ECO:0000259" key="7">
    <source>
        <dbReference type="PROSITE" id="PS50048"/>
    </source>
</evidence>
<dbReference type="InterPro" id="IPR050987">
    <property type="entry name" value="AtrR-like"/>
</dbReference>
<dbReference type="PROSITE" id="PS50048">
    <property type="entry name" value="ZN2_CY6_FUNGAL_2"/>
    <property type="match status" value="1"/>
</dbReference>
<accession>A0A5C3KTM4</accession>
<sequence>MSKQLLPLDSTPHVLCRVRVFTGLHHTNLPPMSDRDDDRSNQSSDGEASLELEAKPAKRRRLHGACDACRKKKSECDSAIMPNRTCTNCVALEIECAHTIPRRKKKDTQQEYIEQLEDRIRKLEAGLQKDHRLYRSSVIDTTEHPSSSPLPSRNISPQISPFQPQSQSAPSKEFDYVILSKKLCQLSLEGPMDYRYFGEGSVHSFVSQVAMIKDGIIGGTVDRNPTPIRRPRFWNAWWEKLRPSVEEPEYIYPEPDLFDVLLVAYWSRVHVQFPVLHRPSFSRDLEDRRHLTDRKFARVLLAACACAARYVDDERVLVPARDLGADPPVASAGWLYLEQTLPAQSVIMYGTAQTIDVQYCALSAFYLIGGSTPSAGWNITGTALRLSIEKGWHRRGSHSMPDGRQEIEKRIFWSLIWLDRIVGLILGRPPGICAEDIDVDYPIECDDEYWDSETSDSRTAFIQPDGQPSMITGFIRYLKLSEIAELTLRTIYSTKKYKASTGAMGEEWARRTVSRLNLLLDQWISSLPNYLIWDPRTPNVHFWNQAVNLHTTYQLLRIQIHRPFLHGSSPFAAEALKVCVDAARSCSEVAVNALNRQKYIAPQIIQATFASSLATLVSIWLGRASKSPYDPKQSLEVLGTCLRVLKEGETGWLVSGRLVDIISELCALSGVSVPGYETSYIPNNSTDTQPSASLGDLYSFMGIAGDPYRSSALPPGASSAEFGDIVPPSIPNIWTSDQEGQSDWSSIGSTSEHATLPNQWHHPITNQTSLSVQDTTMAWMAAPAAYNVEEWNRYLGPVEEQNEHHFSF</sequence>
<keyword evidence="4" id="KW-0539">Nucleus</keyword>
<evidence type="ECO:0000256" key="2">
    <source>
        <dbReference type="ARBA" id="ARBA00022723"/>
    </source>
</evidence>
<evidence type="ECO:0000313" key="9">
    <source>
        <dbReference type="Proteomes" id="UP000307440"/>
    </source>
</evidence>
<keyword evidence="3" id="KW-0238">DNA-binding</keyword>
<dbReference type="CDD" id="cd12148">
    <property type="entry name" value="fungal_TF_MHR"/>
    <property type="match status" value="1"/>
</dbReference>
<dbReference type="GO" id="GO:0008270">
    <property type="term" value="F:zinc ion binding"/>
    <property type="evidence" value="ECO:0007669"/>
    <property type="project" value="InterPro"/>
</dbReference>
<keyword evidence="9" id="KW-1185">Reference proteome</keyword>
<feature type="domain" description="Zn(2)-C6 fungal-type" evidence="7">
    <location>
        <begin position="65"/>
        <end position="98"/>
    </location>
</feature>
<dbReference type="Gene3D" id="4.10.240.10">
    <property type="entry name" value="Zn(2)-C6 fungal-type DNA-binding domain"/>
    <property type="match status" value="1"/>
</dbReference>
<evidence type="ECO:0000256" key="6">
    <source>
        <dbReference type="SAM" id="MobiDB-lite"/>
    </source>
</evidence>
<feature type="compositionally biased region" description="Low complexity" evidence="6">
    <location>
        <begin position="156"/>
        <end position="168"/>
    </location>
</feature>
<gene>
    <name evidence="8" type="ORF">FA15DRAFT_670332</name>
</gene>
<organism evidence="8 9">
    <name type="scientific">Coprinopsis marcescibilis</name>
    <name type="common">Agaric fungus</name>
    <name type="synonym">Psathyrella marcescibilis</name>
    <dbReference type="NCBI Taxonomy" id="230819"/>
    <lineage>
        <taxon>Eukaryota</taxon>
        <taxon>Fungi</taxon>
        <taxon>Dikarya</taxon>
        <taxon>Basidiomycota</taxon>
        <taxon>Agaricomycotina</taxon>
        <taxon>Agaricomycetes</taxon>
        <taxon>Agaricomycetidae</taxon>
        <taxon>Agaricales</taxon>
        <taxon>Agaricineae</taxon>
        <taxon>Psathyrellaceae</taxon>
        <taxon>Coprinopsis</taxon>
    </lineage>
</organism>
<proteinExistence type="predicted"/>
<dbReference type="InterPro" id="IPR036864">
    <property type="entry name" value="Zn2-C6_fun-type_DNA-bd_sf"/>
</dbReference>
<dbReference type="PROSITE" id="PS00463">
    <property type="entry name" value="ZN2_CY6_FUNGAL_1"/>
    <property type="match status" value="1"/>
</dbReference>
<keyword evidence="2" id="KW-0479">Metal-binding</keyword>
<dbReference type="EMBL" id="ML210215">
    <property type="protein sequence ID" value="TFK23617.1"/>
    <property type="molecule type" value="Genomic_DNA"/>
</dbReference>
<dbReference type="SUPFAM" id="SSF57701">
    <property type="entry name" value="Zn2/Cys6 DNA-binding domain"/>
    <property type="match status" value="1"/>
</dbReference>
<feature type="region of interest" description="Disordered" evidence="6">
    <location>
        <begin position="27"/>
        <end position="57"/>
    </location>
</feature>
<feature type="compositionally biased region" description="Polar residues" evidence="6">
    <location>
        <begin position="138"/>
        <end position="155"/>
    </location>
</feature>
<evidence type="ECO:0000256" key="3">
    <source>
        <dbReference type="ARBA" id="ARBA00023125"/>
    </source>
</evidence>
<dbReference type="Pfam" id="PF00172">
    <property type="entry name" value="Zn_clus"/>
    <property type="match status" value="1"/>
</dbReference>
<comment type="subcellular location">
    <subcellularLocation>
        <location evidence="1">Nucleus</location>
    </subcellularLocation>
</comment>
<dbReference type="PANTHER" id="PTHR46910:SF3">
    <property type="entry name" value="HALOTOLERANCE PROTEIN 9-RELATED"/>
    <property type="match status" value="1"/>
</dbReference>
<feature type="region of interest" description="Disordered" evidence="6">
    <location>
        <begin position="737"/>
        <end position="762"/>
    </location>
</feature>
<dbReference type="PANTHER" id="PTHR46910">
    <property type="entry name" value="TRANSCRIPTION FACTOR PDR1"/>
    <property type="match status" value="1"/>
</dbReference>
<dbReference type="GO" id="GO:0006351">
    <property type="term" value="P:DNA-templated transcription"/>
    <property type="evidence" value="ECO:0007669"/>
    <property type="project" value="InterPro"/>
</dbReference>
<feature type="coiled-coil region" evidence="5">
    <location>
        <begin position="106"/>
        <end position="133"/>
    </location>
</feature>
<dbReference type="Proteomes" id="UP000307440">
    <property type="component" value="Unassembled WGS sequence"/>
</dbReference>
<dbReference type="AlphaFoldDB" id="A0A5C3KTM4"/>
<evidence type="ECO:0000256" key="5">
    <source>
        <dbReference type="SAM" id="Coils"/>
    </source>
</evidence>
<dbReference type="GO" id="GO:0003677">
    <property type="term" value="F:DNA binding"/>
    <property type="evidence" value="ECO:0007669"/>
    <property type="project" value="UniProtKB-KW"/>
</dbReference>
<dbReference type="InterPro" id="IPR007219">
    <property type="entry name" value="XnlR_reg_dom"/>
</dbReference>
<name>A0A5C3KTM4_COPMA</name>
<dbReference type="SMART" id="SM00066">
    <property type="entry name" value="GAL4"/>
    <property type="match status" value="1"/>
</dbReference>
<dbReference type="OrthoDB" id="4456959at2759"/>
<dbReference type="CDD" id="cd00067">
    <property type="entry name" value="GAL4"/>
    <property type="match status" value="1"/>
</dbReference>